<keyword evidence="7" id="KW-0732">Signal</keyword>
<feature type="chain" id="PRO_5020806923" evidence="7">
    <location>
        <begin position="22"/>
        <end position="479"/>
    </location>
</feature>
<evidence type="ECO:0000313" key="10">
    <source>
        <dbReference type="Proteomes" id="UP000308891"/>
    </source>
</evidence>
<dbReference type="Pfam" id="PF01435">
    <property type="entry name" value="Peptidase_M48"/>
    <property type="match status" value="1"/>
</dbReference>
<dbReference type="InterPro" id="IPR051156">
    <property type="entry name" value="Mito/Outer_Membr_Metalloprot"/>
</dbReference>
<keyword evidence="2" id="KW-0645">Protease</keyword>
<evidence type="ECO:0000256" key="5">
    <source>
        <dbReference type="ARBA" id="ARBA00022833"/>
    </source>
</evidence>
<keyword evidence="10" id="KW-1185">Reference proteome</keyword>
<evidence type="ECO:0000313" key="9">
    <source>
        <dbReference type="EMBL" id="TIC81256.1"/>
    </source>
</evidence>
<dbReference type="InterPro" id="IPR001915">
    <property type="entry name" value="Peptidase_M48"/>
</dbReference>
<reference evidence="9 10" key="1">
    <citation type="submission" date="2019-04" db="EMBL/GenBank/DDBJ databases">
        <title>Crenobacter sp. nov.</title>
        <authorList>
            <person name="Shi S."/>
        </authorList>
    </citation>
    <scope>NUCLEOTIDE SEQUENCE [LARGE SCALE GENOMIC DNA]</scope>
    <source>
        <strain evidence="9 10">GY 70310</strain>
    </source>
</reference>
<evidence type="ECO:0000256" key="4">
    <source>
        <dbReference type="ARBA" id="ARBA00022801"/>
    </source>
</evidence>
<comment type="cofactor">
    <cofactor evidence="1">
        <name>Zn(2+)</name>
        <dbReference type="ChEBI" id="CHEBI:29105"/>
    </cofactor>
</comment>
<dbReference type="PANTHER" id="PTHR22726:SF1">
    <property type="entry name" value="METALLOENDOPEPTIDASE OMA1, MITOCHONDRIAL"/>
    <property type="match status" value="1"/>
</dbReference>
<dbReference type="GO" id="GO:0004222">
    <property type="term" value="F:metalloendopeptidase activity"/>
    <property type="evidence" value="ECO:0007669"/>
    <property type="project" value="InterPro"/>
</dbReference>
<evidence type="ECO:0000256" key="7">
    <source>
        <dbReference type="SAM" id="SignalP"/>
    </source>
</evidence>
<evidence type="ECO:0000256" key="2">
    <source>
        <dbReference type="ARBA" id="ARBA00022670"/>
    </source>
</evidence>
<organism evidence="9 10">
    <name type="scientific">Crenobacter intestini</name>
    <dbReference type="NCBI Taxonomy" id="2563443"/>
    <lineage>
        <taxon>Bacteria</taxon>
        <taxon>Pseudomonadati</taxon>
        <taxon>Pseudomonadota</taxon>
        <taxon>Betaproteobacteria</taxon>
        <taxon>Neisseriales</taxon>
        <taxon>Neisseriaceae</taxon>
        <taxon>Crenobacter</taxon>
    </lineage>
</organism>
<keyword evidence="6" id="KW-0482">Metalloprotease</keyword>
<evidence type="ECO:0000259" key="8">
    <source>
        <dbReference type="Pfam" id="PF01435"/>
    </source>
</evidence>
<dbReference type="InterPro" id="IPR011990">
    <property type="entry name" value="TPR-like_helical_dom_sf"/>
</dbReference>
<dbReference type="Pfam" id="PF14559">
    <property type="entry name" value="TPR_19"/>
    <property type="match status" value="1"/>
</dbReference>
<dbReference type="GO" id="GO:0046872">
    <property type="term" value="F:metal ion binding"/>
    <property type="evidence" value="ECO:0007669"/>
    <property type="project" value="UniProtKB-KW"/>
</dbReference>
<accession>A0A4T0URP7</accession>
<evidence type="ECO:0000256" key="3">
    <source>
        <dbReference type="ARBA" id="ARBA00022723"/>
    </source>
</evidence>
<proteinExistence type="predicted"/>
<gene>
    <name evidence="9" type="ORF">E5K04_11395</name>
</gene>
<dbReference type="EMBL" id="STGJ01000012">
    <property type="protein sequence ID" value="TIC81256.1"/>
    <property type="molecule type" value="Genomic_DNA"/>
</dbReference>
<name>A0A4T0URP7_9NEIS</name>
<dbReference type="Proteomes" id="UP000308891">
    <property type="component" value="Unassembled WGS sequence"/>
</dbReference>
<protein>
    <submittedName>
        <fullName evidence="9">M48 family metallopeptidase</fullName>
    </submittedName>
</protein>
<dbReference type="OrthoDB" id="9810445at2"/>
<sequence>MRKVFVSGALAVALAFPAAHATPLPDIGVAGEGALSQAEEARIGREILSQLRDAGGVVQDPEVNAYLARVGRRITSAAGTGSDFTFFAVEAPSINAFAMPGGVIGVHTGLILAAQSEGELASVLSHEVAHVTQRHLARMRETSTQSQLWVLAAILAGVLASRSGNSDATFGAINAGLGMAQQSQLSYSRDFEREADRIGMQYLGGAGFDARAMPAFFERLQQTSRYDDNQALSFLRTHPVTGERISEGQTRAQQTPVRMKPDSTDFLLVREKLRIAQMGPTEAARYYRNSLAERRFISEGAQWYGLARTQLAERRFADAGQSLARARQTLPDDAMLFALEGEIALAAGEPQAALAAYRKGLAAFPEQRVLFAGEVDALQATGQRAAALERVRALLARYPTDSALWRLSARLYGEGDALNYHAALGNAFYFENAFEPALIQYRLANAAAGDNFYLRSTIEARLRELEPLTKGGGASRTPR</sequence>
<feature type="signal peptide" evidence="7">
    <location>
        <begin position="1"/>
        <end position="21"/>
    </location>
</feature>
<evidence type="ECO:0000256" key="1">
    <source>
        <dbReference type="ARBA" id="ARBA00001947"/>
    </source>
</evidence>
<dbReference type="CDD" id="cd07333">
    <property type="entry name" value="M48C_bepA_like"/>
    <property type="match status" value="1"/>
</dbReference>
<keyword evidence="5" id="KW-0862">Zinc</keyword>
<dbReference type="Gene3D" id="3.30.2010.10">
    <property type="entry name" value="Metalloproteases ('zincins'), catalytic domain"/>
    <property type="match status" value="1"/>
</dbReference>
<dbReference type="Gene3D" id="1.25.40.10">
    <property type="entry name" value="Tetratricopeptide repeat domain"/>
    <property type="match status" value="1"/>
</dbReference>
<dbReference type="SUPFAM" id="SSF48452">
    <property type="entry name" value="TPR-like"/>
    <property type="match status" value="1"/>
</dbReference>
<evidence type="ECO:0000256" key="6">
    <source>
        <dbReference type="ARBA" id="ARBA00023049"/>
    </source>
</evidence>
<dbReference type="GO" id="GO:0016020">
    <property type="term" value="C:membrane"/>
    <property type="evidence" value="ECO:0007669"/>
    <property type="project" value="TreeGrafter"/>
</dbReference>
<keyword evidence="4" id="KW-0378">Hydrolase</keyword>
<feature type="domain" description="Peptidase M48" evidence="8">
    <location>
        <begin position="63"/>
        <end position="247"/>
    </location>
</feature>
<dbReference type="AlphaFoldDB" id="A0A4T0URP7"/>
<keyword evidence="3" id="KW-0479">Metal-binding</keyword>
<comment type="caution">
    <text evidence="9">The sequence shown here is derived from an EMBL/GenBank/DDBJ whole genome shotgun (WGS) entry which is preliminary data.</text>
</comment>
<dbReference type="GO" id="GO:0051603">
    <property type="term" value="P:proteolysis involved in protein catabolic process"/>
    <property type="evidence" value="ECO:0007669"/>
    <property type="project" value="TreeGrafter"/>
</dbReference>
<dbReference type="PANTHER" id="PTHR22726">
    <property type="entry name" value="METALLOENDOPEPTIDASE OMA1"/>
    <property type="match status" value="1"/>
</dbReference>